<dbReference type="SMART" id="SM00209">
    <property type="entry name" value="TSP1"/>
    <property type="match status" value="2"/>
</dbReference>
<sequence>MDGTCVGTIQLCDGAWDCPDGTDEGPGYCPLPSLPVPPAGTLPGPSTGSLEGASSPLGSASPARSCGPLEFLCGSGECTPRGWRCDQEEDCADGSDELGCGGPCALHHAPCARGPHCVSPGELCDGVPQCPDGSDEGPDACGLLVLQHCPGPAHQSQACFTKACPVDGEWSSWSSWSLCSEPCGGTRTRQRQCHPPQNGGQACALLPGGPHSTRQTGCWCPEGQVLGSEGQCVWPRQCPCLVDGARYWPGQHIKANCQLCVCQDGRPRRCRPNPDCAINCGWSSWSPWAECLGPCGSQSIQWSFRSPNNPRLSGRGRQCRGIHRKARRCQTQPCEGCEQQGHTHQVGERWRGGPCRVCQCLHMGTVHCSPYCPLGSCPQGWILVEGVGESCCHCALPAENQTVPPTATPAPAPAPSPQTGPPLATYVLPPPG</sequence>
<keyword evidence="12 14" id="KW-1015">Disulfide bond</keyword>
<dbReference type="PRINTS" id="PR01705">
    <property type="entry name" value="TSP1REPEAT"/>
</dbReference>
<keyword evidence="4" id="KW-0245">EGF-like domain</keyword>
<evidence type="ECO:0000256" key="14">
    <source>
        <dbReference type="PROSITE-ProRule" id="PRU00124"/>
    </source>
</evidence>
<dbReference type="InterPro" id="IPR036055">
    <property type="entry name" value="LDL_receptor-like_sf"/>
</dbReference>
<dbReference type="SMART" id="SM00214">
    <property type="entry name" value="VWC"/>
    <property type="match status" value="2"/>
</dbReference>
<protein>
    <recommendedName>
        <fullName evidence="16">VWFC domain-containing protein</fullName>
    </recommendedName>
</protein>
<comment type="subcellular location">
    <subcellularLocation>
        <location evidence="2">Endomembrane system</location>
    </subcellularLocation>
    <subcellularLocation>
        <location evidence="1">Membrane</location>
        <topology evidence="1">Single-pass membrane protein</topology>
    </subcellularLocation>
</comment>
<dbReference type="PROSITE" id="PS50184">
    <property type="entry name" value="VWFC_2"/>
    <property type="match status" value="1"/>
</dbReference>
<dbReference type="Gene3D" id="2.20.100.10">
    <property type="entry name" value="Thrombospondin type-1 (TSP1) repeat"/>
    <property type="match status" value="2"/>
</dbReference>
<dbReference type="InterPro" id="IPR036383">
    <property type="entry name" value="TSP1_rpt_sf"/>
</dbReference>
<dbReference type="FunFam" id="4.10.400.10:FF:000034">
    <property type="entry name" value="Low-density lipoprotein receptor-related protein 2"/>
    <property type="match status" value="1"/>
</dbReference>
<keyword evidence="6" id="KW-0812">Transmembrane</keyword>
<evidence type="ECO:0000256" key="13">
    <source>
        <dbReference type="ARBA" id="ARBA00023180"/>
    </source>
</evidence>
<reference evidence="17" key="1">
    <citation type="submission" date="2019-04" db="EMBL/GenBank/DDBJ databases">
        <authorList>
            <person name="Alioto T."/>
            <person name="Alioto T."/>
        </authorList>
    </citation>
    <scope>NUCLEOTIDE SEQUENCE [LARGE SCALE GENOMIC DNA]</scope>
</reference>
<dbReference type="EMBL" id="CABDUW010013343">
    <property type="protein sequence ID" value="VTJ92055.1"/>
    <property type="molecule type" value="Genomic_DNA"/>
</dbReference>
<dbReference type="GO" id="GO:0005886">
    <property type="term" value="C:plasma membrane"/>
    <property type="evidence" value="ECO:0007669"/>
    <property type="project" value="TreeGrafter"/>
</dbReference>
<feature type="disulfide bond" evidence="14">
    <location>
        <begin position="66"/>
        <end position="78"/>
    </location>
</feature>
<dbReference type="FunFam" id="2.20.100.10:FF:000080">
    <property type="entry name" value="SCO-spondin"/>
    <property type="match status" value="1"/>
</dbReference>
<proteinExistence type="inferred from homology"/>
<feature type="region of interest" description="Disordered" evidence="15">
    <location>
        <begin position="405"/>
        <end position="432"/>
    </location>
</feature>
<dbReference type="PROSITE" id="PS01209">
    <property type="entry name" value="LDLRA_1"/>
    <property type="match status" value="1"/>
</dbReference>
<keyword evidence="11" id="KW-0472">Membrane</keyword>
<dbReference type="Pfam" id="PF00090">
    <property type="entry name" value="TSP_1"/>
    <property type="match status" value="2"/>
</dbReference>
<comment type="similarity">
    <text evidence="3">Belongs to the LDLR family.</text>
</comment>
<feature type="non-terminal residue" evidence="17">
    <location>
        <position position="432"/>
    </location>
</feature>
<feature type="disulfide bond" evidence="14">
    <location>
        <begin position="85"/>
        <end position="100"/>
    </location>
</feature>
<keyword evidence="13" id="KW-0325">Glycoprotein</keyword>
<dbReference type="CDD" id="cd00112">
    <property type="entry name" value="LDLa"/>
    <property type="match status" value="2"/>
</dbReference>
<feature type="disulfide bond" evidence="14">
    <location>
        <begin position="73"/>
        <end position="91"/>
    </location>
</feature>
<dbReference type="PRINTS" id="PR00261">
    <property type="entry name" value="LDLRECEPTOR"/>
</dbReference>
<dbReference type="InterPro" id="IPR023415">
    <property type="entry name" value="LDLR_class-A_CS"/>
</dbReference>
<dbReference type="GO" id="GO:0012505">
    <property type="term" value="C:endomembrane system"/>
    <property type="evidence" value="ECO:0007669"/>
    <property type="project" value="UniProtKB-SubCell"/>
</dbReference>
<gene>
    <name evidence="17" type="ORF">MONAX_5E006316</name>
</gene>
<dbReference type="InterPro" id="IPR000884">
    <property type="entry name" value="TSP1_rpt"/>
</dbReference>
<dbReference type="SUPFAM" id="SSF57424">
    <property type="entry name" value="LDL receptor-like module"/>
    <property type="match status" value="3"/>
</dbReference>
<dbReference type="PANTHER" id="PTHR24270:SF61">
    <property type="entry name" value="EGF-LIKE DOMAIN-CONTAINING PROTEIN"/>
    <property type="match status" value="1"/>
</dbReference>
<evidence type="ECO:0000259" key="16">
    <source>
        <dbReference type="PROSITE" id="PS50184"/>
    </source>
</evidence>
<evidence type="ECO:0000256" key="5">
    <source>
        <dbReference type="ARBA" id="ARBA00022583"/>
    </source>
</evidence>
<evidence type="ECO:0000256" key="11">
    <source>
        <dbReference type="ARBA" id="ARBA00023136"/>
    </source>
</evidence>
<dbReference type="PROSITE" id="PS50068">
    <property type="entry name" value="LDLRA_2"/>
    <property type="match status" value="2"/>
</dbReference>
<feature type="domain" description="VWFC" evidence="16">
    <location>
        <begin position="335"/>
        <end position="395"/>
    </location>
</feature>
<comment type="caution">
    <text evidence="14">Lacks conserved residue(s) required for the propagation of feature annotation.</text>
</comment>
<dbReference type="InterPro" id="IPR001007">
    <property type="entry name" value="VWF_dom"/>
</dbReference>
<dbReference type="Pfam" id="PF00057">
    <property type="entry name" value="Ldl_recept_a"/>
    <property type="match status" value="1"/>
</dbReference>
<dbReference type="PROSITE" id="PS50092">
    <property type="entry name" value="TSP1"/>
    <property type="match status" value="1"/>
</dbReference>
<dbReference type="InterPro" id="IPR050685">
    <property type="entry name" value="LDLR"/>
</dbReference>
<dbReference type="SUPFAM" id="SSF82895">
    <property type="entry name" value="TSP-1 type 1 repeat"/>
    <property type="match status" value="2"/>
</dbReference>
<evidence type="ECO:0000256" key="10">
    <source>
        <dbReference type="ARBA" id="ARBA00022989"/>
    </source>
</evidence>
<accession>A0A5E4DDI7</accession>
<evidence type="ECO:0000313" key="17">
    <source>
        <dbReference type="EMBL" id="VTJ92055.1"/>
    </source>
</evidence>
<evidence type="ECO:0000256" key="9">
    <source>
        <dbReference type="ARBA" id="ARBA00022889"/>
    </source>
</evidence>
<evidence type="ECO:0000256" key="15">
    <source>
        <dbReference type="SAM" id="MobiDB-lite"/>
    </source>
</evidence>
<dbReference type="Gene3D" id="4.10.400.10">
    <property type="entry name" value="Low-density Lipoprotein Receptor"/>
    <property type="match status" value="3"/>
</dbReference>
<dbReference type="PANTHER" id="PTHR24270">
    <property type="entry name" value="LOW-DENSITY LIPOPROTEIN RECEPTOR-RELATED"/>
    <property type="match status" value="1"/>
</dbReference>
<dbReference type="GO" id="GO:0007155">
    <property type="term" value="P:cell adhesion"/>
    <property type="evidence" value="ECO:0007669"/>
    <property type="project" value="UniProtKB-KW"/>
</dbReference>
<comment type="caution">
    <text evidence="17">The sequence shown here is derived from an EMBL/GenBank/DDBJ whole genome shotgun (WGS) entry which is preliminary data.</text>
</comment>
<dbReference type="Gene3D" id="2.10.70.10">
    <property type="entry name" value="Complement Module, domain 1"/>
    <property type="match status" value="1"/>
</dbReference>
<keyword evidence="18" id="KW-1185">Reference proteome</keyword>
<name>A0A5E4DDI7_MARMO</name>
<evidence type="ECO:0000256" key="8">
    <source>
        <dbReference type="ARBA" id="ARBA00022737"/>
    </source>
</evidence>
<keyword evidence="10" id="KW-1133">Transmembrane helix</keyword>
<evidence type="ECO:0000313" key="18">
    <source>
        <dbReference type="Proteomes" id="UP000335636"/>
    </source>
</evidence>
<feature type="compositionally biased region" description="Pro residues" evidence="15">
    <location>
        <begin position="406"/>
        <end position="420"/>
    </location>
</feature>
<evidence type="ECO:0000256" key="12">
    <source>
        <dbReference type="ARBA" id="ARBA00023157"/>
    </source>
</evidence>
<keyword evidence="8" id="KW-0677">Repeat</keyword>
<dbReference type="SMART" id="SM00192">
    <property type="entry name" value="LDLa"/>
    <property type="match status" value="3"/>
</dbReference>
<evidence type="ECO:0000256" key="4">
    <source>
        <dbReference type="ARBA" id="ARBA00022536"/>
    </source>
</evidence>
<organism evidence="17 18">
    <name type="scientific">Marmota monax</name>
    <name type="common">Woodchuck</name>
    <dbReference type="NCBI Taxonomy" id="9995"/>
    <lineage>
        <taxon>Eukaryota</taxon>
        <taxon>Metazoa</taxon>
        <taxon>Chordata</taxon>
        <taxon>Craniata</taxon>
        <taxon>Vertebrata</taxon>
        <taxon>Euteleostomi</taxon>
        <taxon>Mammalia</taxon>
        <taxon>Eutheria</taxon>
        <taxon>Euarchontoglires</taxon>
        <taxon>Glires</taxon>
        <taxon>Rodentia</taxon>
        <taxon>Sciuromorpha</taxon>
        <taxon>Sciuridae</taxon>
        <taxon>Xerinae</taxon>
        <taxon>Marmotini</taxon>
        <taxon>Marmota</taxon>
    </lineage>
</organism>
<keyword evidence="7" id="KW-0732">Signal</keyword>
<dbReference type="InterPro" id="IPR002172">
    <property type="entry name" value="LDrepeatLR_classA_rpt"/>
</dbReference>
<keyword evidence="9" id="KW-0130">Cell adhesion</keyword>
<keyword evidence="5" id="KW-0254">Endocytosis</keyword>
<dbReference type="AlphaFoldDB" id="A0A5E4DDI7"/>
<evidence type="ECO:0000256" key="7">
    <source>
        <dbReference type="ARBA" id="ARBA00022729"/>
    </source>
</evidence>
<evidence type="ECO:0000256" key="3">
    <source>
        <dbReference type="ARBA" id="ARBA00009939"/>
    </source>
</evidence>
<evidence type="ECO:0000256" key="2">
    <source>
        <dbReference type="ARBA" id="ARBA00004308"/>
    </source>
</evidence>
<dbReference type="GO" id="GO:0006897">
    <property type="term" value="P:endocytosis"/>
    <property type="evidence" value="ECO:0007669"/>
    <property type="project" value="UniProtKB-KW"/>
</dbReference>
<dbReference type="Proteomes" id="UP000335636">
    <property type="component" value="Unassembled WGS sequence"/>
</dbReference>
<dbReference type="SUPFAM" id="SSF57603">
    <property type="entry name" value="FnI-like domain"/>
    <property type="match status" value="1"/>
</dbReference>
<evidence type="ECO:0000256" key="6">
    <source>
        <dbReference type="ARBA" id="ARBA00022692"/>
    </source>
</evidence>
<evidence type="ECO:0000256" key="1">
    <source>
        <dbReference type="ARBA" id="ARBA00004167"/>
    </source>
</evidence>